<dbReference type="RefSeq" id="WP_074604519.1">
    <property type="nucleotide sequence ID" value="NZ_FNGY01000001.1"/>
</dbReference>
<dbReference type="AlphaFoldDB" id="A0A1G9K761"/>
<organism evidence="1 2">
    <name type="scientific">Pedobacter steynii</name>
    <dbReference type="NCBI Taxonomy" id="430522"/>
    <lineage>
        <taxon>Bacteria</taxon>
        <taxon>Pseudomonadati</taxon>
        <taxon>Bacteroidota</taxon>
        <taxon>Sphingobacteriia</taxon>
        <taxon>Sphingobacteriales</taxon>
        <taxon>Sphingobacteriaceae</taxon>
        <taxon>Pedobacter</taxon>
    </lineage>
</organism>
<gene>
    <name evidence="1" type="ORF">SAMN05421820_101489</name>
</gene>
<protein>
    <submittedName>
        <fullName evidence="1">Uncharacterized protein</fullName>
    </submittedName>
</protein>
<reference evidence="2" key="1">
    <citation type="submission" date="2016-10" db="EMBL/GenBank/DDBJ databases">
        <authorList>
            <person name="Varghese N."/>
            <person name="Submissions S."/>
        </authorList>
    </citation>
    <scope>NUCLEOTIDE SEQUENCE [LARGE SCALE GENOMIC DNA]</scope>
    <source>
        <strain evidence="2">DSM 19110</strain>
    </source>
</reference>
<keyword evidence="2" id="KW-1185">Reference proteome</keyword>
<dbReference type="EMBL" id="FNGY01000001">
    <property type="protein sequence ID" value="SDL45509.1"/>
    <property type="molecule type" value="Genomic_DNA"/>
</dbReference>
<dbReference type="Proteomes" id="UP000183200">
    <property type="component" value="Unassembled WGS sequence"/>
</dbReference>
<dbReference type="OrthoDB" id="768488at2"/>
<evidence type="ECO:0000313" key="1">
    <source>
        <dbReference type="EMBL" id="SDL45509.1"/>
    </source>
</evidence>
<name>A0A1G9K761_9SPHI</name>
<accession>A0A1G9K761</accession>
<proteinExistence type="predicted"/>
<sequence>MRTELTRLALIQLNKQTVVEFEDMTTDIDLFETAVAEYDEVILQLFFPNPAAGYPKFQLLKTDIMVEETTVYFENEAGESDLSFQEVVLLVNSYIAQANKLFKRRHNR</sequence>
<evidence type="ECO:0000313" key="2">
    <source>
        <dbReference type="Proteomes" id="UP000183200"/>
    </source>
</evidence>